<reference evidence="3 4" key="1">
    <citation type="submission" date="2016-07" db="EMBL/GenBank/DDBJ databases">
        <title>Pervasive Adenine N6-methylation of Active Genes in Fungi.</title>
        <authorList>
            <consortium name="DOE Joint Genome Institute"/>
            <person name="Mondo S.J."/>
            <person name="Dannebaum R.O."/>
            <person name="Kuo R.C."/>
            <person name="Labutti K."/>
            <person name="Haridas S."/>
            <person name="Kuo A."/>
            <person name="Salamov A."/>
            <person name="Ahrendt S.R."/>
            <person name="Lipzen A."/>
            <person name="Sullivan W."/>
            <person name="Andreopoulos W.B."/>
            <person name="Clum A."/>
            <person name="Lindquist E."/>
            <person name="Daum C."/>
            <person name="Ramamoorthy G.K."/>
            <person name="Gryganskyi A."/>
            <person name="Culley D."/>
            <person name="Magnuson J.K."/>
            <person name="James T.Y."/>
            <person name="O'Malley M.A."/>
            <person name="Stajich J.E."/>
            <person name="Spatafora J.W."/>
            <person name="Visel A."/>
            <person name="Grigoriev I.V."/>
        </authorList>
    </citation>
    <scope>NUCLEOTIDE SEQUENCE [LARGE SCALE GENOMIC DNA]</scope>
    <source>
        <strain evidence="3 4">JEL800</strain>
    </source>
</reference>
<evidence type="ECO:0000313" key="3">
    <source>
        <dbReference type="EMBL" id="ORY43091.1"/>
    </source>
</evidence>
<dbReference type="AlphaFoldDB" id="A0A1Y2C7T0"/>
<keyword evidence="1" id="KW-0812">Transmembrane</keyword>
<evidence type="ECO:0000256" key="1">
    <source>
        <dbReference type="SAM" id="Phobius"/>
    </source>
</evidence>
<dbReference type="PANTHER" id="PTHR21377">
    <property type="entry name" value="PROTEIN FAM210B, MITOCHONDRIAL"/>
    <property type="match status" value="1"/>
</dbReference>
<dbReference type="EMBL" id="MCGO01000026">
    <property type="protein sequence ID" value="ORY43091.1"/>
    <property type="molecule type" value="Genomic_DNA"/>
</dbReference>
<keyword evidence="1" id="KW-0472">Membrane</keyword>
<protein>
    <recommendedName>
        <fullName evidence="2">DUF1279 domain-containing protein</fullName>
    </recommendedName>
</protein>
<evidence type="ECO:0000259" key="2">
    <source>
        <dbReference type="Pfam" id="PF06916"/>
    </source>
</evidence>
<feature type="domain" description="DUF1279" evidence="2">
    <location>
        <begin position="79"/>
        <end position="203"/>
    </location>
</feature>
<dbReference type="GO" id="GO:0005739">
    <property type="term" value="C:mitochondrion"/>
    <property type="evidence" value="ECO:0007669"/>
    <property type="project" value="TreeGrafter"/>
</dbReference>
<name>A0A1Y2C7T0_9FUNG</name>
<feature type="transmembrane region" description="Helical" evidence="1">
    <location>
        <begin position="92"/>
        <end position="113"/>
    </location>
</feature>
<keyword evidence="1" id="KW-1133">Transmembrane helix</keyword>
<keyword evidence="4" id="KW-1185">Reference proteome</keyword>
<dbReference type="Proteomes" id="UP000193642">
    <property type="component" value="Unassembled WGS sequence"/>
</dbReference>
<gene>
    <name evidence="3" type="ORF">BCR33DRAFT_717825</name>
</gene>
<accession>A0A1Y2C7T0</accession>
<dbReference type="OrthoDB" id="10253744at2759"/>
<dbReference type="InterPro" id="IPR045866">
    <property type="entry name" value="FAM210A/B-like"/>
</dbReference>
<organism evidence="3 4">
    <name type="scientific">Rhizoclosmatium globosum</name>
    <dbReference type="NCBI Taxonomy" id="329046"/>
    <lineage>
        <taxon>Eukaryota</taxon>
        <taxon>Fungi</taxon>
        <taxon>Fungi incertae sedis</taxon>
        <taxon>Chytridiomycota</taxon>
        <taxon>Chytridiomycota incertae sedis</taxon>
        <taxon>Chytridiomycetes</taxon>
        <taxon>Chytridiales</taxon>
        <taxon>Chytriomycetaceae</taxon>
        <taxon>Rhizoclosmatium</taxon>
    </lineage>
</organism>
<comment type="caution">
    <text evidence="3">The sequence shown here is derived from an EMBL/GenBank/DDBJ whole genome shotgun (WGS) entry which is preliminary data.</text>
</comment>
<dbReference type="PANTHER" id="PTHR21377:SF0">
    <property type="entry name" value="PROTEIN FAM210B, MITOCHONDRIAL"/>
    <property type="match status" value="1"/>
</dbReference>
<dbReference type="InterPro" id="IPR009688">
    <property type="entry name" value="FAM210A/B-like_dom"/>
</dbReference>
<proteinExistence type="predicted"/>
<dbReference type="Pfam" id="PF06916">
    <property type="entry name" value="FAM210A-B_dom"/>
    <property type="match status" value="1"/>
</dbReference>
<evidence type="ECO:0000313" key="4">
    <source>
        <dbReference type="Proteomes" id="UP000193642"/>
    </source>
</evidence>
<sequence>MRLLSPTVLGLTRPATTSFRQLLSNASRIRLLSTATAPKASSFPFLPRSSQPTRLGLRFFATAPKHAFKDNTNAPPPSKLAQLIREYGPLSLVVYAFFSSITFMCCLSSIYFLGVDRKMIMEWVHRAKEMIGLESKDAAAKQKVGEHDSEDASEGGKKSFFDFLPESLKSEAVITLGTNVLLAMVMTKLFLPVKLTLVAFVTPTVARRLRTMGFNFGQKGGYGDAARTVRENIKERRGL</sequence>